<evidence type="ECO:0000256" key="2">
    <source>
        <dbReference type="ARBA" id="ARBA00022475"/>
    </source>
</evidence>
<evidence type="ECO:0000256" key="1">
    <source>
        <dbReference type="ARBA" id="ARBA00004651"/>
    </source>
</evidence>
<dbReference type="PATRIC" id="fig|616990.3.peg.1156"/>
<evidence type="ECO:0000313" key="7">
    <source>
        <dbReference type="EMBL" id="KRN97771.1"/>
    </source>
</evidence>
<dbReference type="GO" id="GO:0022857">
    <property type="term" value="F:transmembrane transporter activity"/>
    <property type="evidence" value="ECO:0007669"/>
    <property type="project" value="InterPro"/>
</dbReference>
<evidence type="ECO:0000256" key="6">
    <source>
        <dbReference type="SAM" id="Phobius"/>
    </source>
</evidence>
<dbReference type="PANTHER" id="PTHR32196:SF72">
    <property type="entry name" value="RIBOSE IMPORT PERMEASE PROTEIN RBSC"/>
    <property type="match status" value="1"/>
</dbReference>
<feature type="transmembrane region" description="Helical" evidence="6">
    <location>
        <begin position="100"/>
        <end position="123"/>
    </location>
</feature>
<keyword evidence="4 6" id="KW-1133">Transmembrane helix</keyword>
<feature type="transmembrane region" description="Helical" evidence="6">
    <location>
        <begin position="278"/>
        <end position="296"/>
    </location>
</feature>
<dbReference type="AlphaFoldDB" id="A0A0R2L7M5"/>
<feature type="transmembrane region" description="Helical" evidence="6">
    <location>
        <begin position="21"/>
        <end position="40"/>
    </location>
</feature>
<evidence type="ECO:0000256" key="5">
    <source>
        <dbReference type="ARBA" id="ARBA00023136"/>
    </source>
</evidence>
<keyword evidence="8" id="KW-1185">Reference proteome</keyword>
<reference evidence="7 8" key="1">
    <citation type="journal article" date="2015" name="Genome Announc.">
        <title>Expanding the biotechnology potential of lactobacilli through comparative genomics of 213 strains and associated genera.</title>
        <authorList>
            <person name="Sun Z."/>
            <person name="Harris H.M."/>
            <person name="McCann A."/>
            <person name="Guo C."/>
            <person name="Argimon S."/>
            <person name="Zhang W."/>
            <person name="Yang X."/>
            <person name="Jeffery I.B."/>
            <person name="Cooney J.C."/>
            <person name="Kagawa T.F."/>
            <person name="Liu W."/>
            <person name="Song Y."/>
            <person name="Salvetti E."/>
            <person name="Wrobel A."/>
            <person name="Rasinkangas P."/>
            <person name="Parkhill J."/>
            <person name="Rea M.C."/>
            <person name="O'Sullivan O."/>
            <person name="Ritari J."/>
            <person name="Douillard F.P."/>
            <person name="Paul Ross R."/>
            <person name="Yang R."/>
            <person name="Briner A.E."/>
            <person name="Felis G.E."/>
            <person name="de Vos W.M."/>
            <person name="Barrangou R."/>
            <person name="Klaenhammer T.R."/>
            <person name="Caufield P.W."/>
            <person name="Cui Y."/>
            <person name="Zhang H."/>
            <person name="O'Toole P.W."/>
        </authorList>
    </citation>
    <scope>NUCLEOTIDE SEQUENCE [LARGE SCALE GENOMIC DNA]</scope>
    <source>
        <strain evidence="7 8">DSM 22467</strain>
    </source>
</reference>
<evidence type="ECO:0000256" key="4">
    <source>
        <dbReference type="ARBA" id="ARBA00022989"/>
    </source>
</evidence>
<sequence length="325" mass="34173">MSNQTEAEAKKKFSFGDFYKKLGPMVALIVLIVLVSVLNFSFLDPLNLLNLLRQVSVNALIAFGMEFVILTGGIDLSVGAIVALSGAFTAQLVLAGVPTLLSLLIGMLTGAIFGAINGVIIAYGKAAPFIATLATQTILRGATYVFTKGNPITGTKMSNNFGFQFFGQGYLFGIPFPVYIMAIFYICAYILLHRTTFGRKTYALGGNPKAAFVAGVKNNKMIILIYTIAGFLSAVAGAILTSRLASAQPDAGNAYEMDAIAAVVLGGTSLAGGKGRMFGTLIGALIIGVLNNGMNLLGISSFYQQIVKGIVILVAVLLDRKQAKA</sequence>
<dbReference type="CDD" id="cd06579">
    <property type="entry name" value="TM_PBP1_transp_AraH_like"/>
    <property type="match status" value="1"/>
</dbReference>
<protein>
    <submittedName>
        <fullName evidence="7">Ribose xylose arabinose galactoside ABC-type transport system, permease component</fullName>
    </submittedName>
</protein>
<organism evidence="7 8">
    <name type="scientific">Levilactobacillus paucivorans</name>
    <dbReference type="NCBI Taxonomy" id="616990"/>
    <lineage>
        <taxon>Bacteria</taxon>
        <taxon>Bacillati</taxon>
        <taxon>Bacillota</taxon>
        <taxon>Bacilli</taxon>
        <taxon>Lactobacillales</taxon>
        <taxon>Lactobacillaceae</taxon>
        <taxon>Levilactobacillus</taxon>
    </lineage>
</organism>
<feature type="transmembrane region" description="Helical" evidence="6">
    <location>
        <begin position="170"/>
        <end position="192"/>
    </location>
</feature>
<keyword evidence="2" id="KW-1003">Cell membrane</keyword>
<dbReference type="PANTHER" id="PTHR32196">
    <property type="entry name" value="ABC TRANSPORTER PERMEASE PROTEIN YPHD-RELATED-RELATED"/>
    <property type="match status" value="1"/>
</dbReference>
<dbReference type="Proteomes" id="UP000051906">
    <property type="component" value="Unassembled WGS sequence"/>
</dbReference>
<dbReference type="GO" id="GO:0005886">
    <property type="term" value="C:plasma membrane"/>
    <property type="evidence" value="ECO:0007669"/>
    <property type="project" value="UniProtKB-SubCell"/>
</dbReference>
<keyword evidence="5 6" id="KW-0472">Membrane</keyword>
<dbReference type="Pfam" id="PF02653">
    <property type="entry name" value="BPD_transp_2"/>
    <property type="match status" value="1"/>
</dbReference>
<keyword evidence="3 6" id="KW-0812">Transmembrane</keyword>
<dbReference type="OrthoDB" id="9813906at2"/>
<feature type="transmembrane region" description="Helical" evidence="6">
    <location>
        <begin position="223"/>
        <end position="242"/>
    </location>
</feature>
<accession>A0A0R2L7M5</accession>
<feature type="transmembrane region" description="Helical" evidence="6">
    <location>
        <begin position="60"/>
        <end position="88"/>
    </location>
</feature>
<dbReference type="STRING" id="616990.IV54_GL001071"/>
<gene>
    <name evidence="7" type="ORF">IV54_GL001071</name>
</gene>
<comment type="subcellular location">
    <subcellularLocation>
        <location evidence="1">Cell membrane</location>
        <topology evidence="1">Multi-pass membrane protein</topology>
    </subcellularLocation>
</comment>
<dbReference type="RefSeq" id="WP_057879208.1">
    <property type="nucleotide sequence ID" value="NZ_JQCA01000163.1"/>
</dbReference>
<dbReference type="EMBL" id="JQCA01000163">
    <property type="protein sequence ID" value="KRN97771.1"/>
    <property type="molecule type" value="Genomic_DNA"/>
</dbReference>
<comment type="caution">
    <text evidence="7">The sequence shown here is derived from an EMBL/GenBank/DDBJ whole genome shotgun (WGS) entry which is preliminary data.</text>
</comment>
<evidence type="ECO:0000256" key="3">
    <source>
        <dbReference type="ARBA" id="ARBA00022692"/>
    </source>
</evidence>
<evidence type="ECO:0000313" key="8">
    <source>
        <dbReference type="Proteomes" id="UP000051906"/>
    </source>
</evidence>
<name>A0A0R2L7M5_9LACO</name>
<proteinExistence type="predicted"/>
<dbReference type="InterPro" id="IPR001851">
    <property type="entry name" value="ABC_transp_permease"/>
</dbReference>